<keyword evidence="3" id="KW-1185">Reference proteome</keyword>
<dbReference type="AlphaFoldDB" id="A0A554N8D8"/>
<dbReference type="Proteomes" id="UP000319894">
    <property type="component" value="Unassembled WGS sequence"/>
</dbReference>
<sequence>MARSEQPSDTGLTAAEREALHLLGLGLEHADRGFGSLVTAHHQFGRAMDRFDAAREQLRAAGHDELAAHLRDAILPAGAVGDRWTYELVDDCRDGFLAEIVAAEAAIREALADGKRHVAEQRQQRDWRARAESEAWREPSRE</sequence>
<comment type="caution">
    <text evidence="2">The sequence shown here is derived from an EMBL/GenBank/DDBJ whole genome shotgun (WGS) entry which is preliminary data.</text>
</comment>
<accession>A0A554N8D8</accession>
<dbReference type="RefSeq" id="WP_144262188.1">
    <property type="nucleotide sequence ID" value="NZ_QMDX01000006.1"/>
</dbReference>
<reference evidence="2 3" key="1">
    <citation type="submission" date="2018-06" db="EMBL/GenBank/DDBJ databases">
        <title>Natronomonas sp. F16-60 a new haloarchaeon isolated from a solar saltern of Isla Cristina, Huelva, Spain.</title>
        <authorList>
            <person name="Duran-Viseras A."/>
            <person name="Sanchez-Porro C."/>
            <person name="Ventosa A."/>
        </authorList>
    </citation>
    <scope>NUCLEOTIDE SEQUENCE [LARGE SCALE GENOMIC DNA]</scope>
    <source>
        <strain evidence="2 3">F16-60</strain>
    </source>
</reference>
<protein>
    <submittedName>
        <fullName evidence="2">Uncharacterized protein</fullName>
    </submittedName>
</protein>
<dbReference type="EMBL" id="QMDX01000006">
    <property type="protein sequence ID" value="TSD13666.1"/>
    <property type="molecule type" value="Genomic_DNA"/>
</dbReference>
<feature type="region of interest" description="Disordered" evidence="1">
    <location>
        <begin position="114"/>
        <end position="142"/>
    </location>
</feature>
<name>A0A554N8D8_9EURY</name>
<organism evidence="2 3">
    <name type="scientific">Haloglomus irregulare</name>
    <dbReference type="NCBI Taxonomy" id="2234134"/>
    <lineage>
        <taxon>Archaea</taxon>
        <taxon>Methanobacteriati</taxon>
        <taxon>Methanobacteriota</taxon>
        <taxon>Stenosarchaea group</taxon>
        <taxon>Halobacteria</taxon>
        <taxon>Halobacteriales</taxon>
        <taxon>Natronomonadaceae</taxon>
        <taxon>Haloglomus</taxon>
    </lineage>
</organism>
<dbReference type="OrthoDB" id="186005at2157"/>
<evidence type="ECO:0000313" key="3">
    <source>
        <dbReference type="Proteomes" id="UP000319894"/>
    </source>
</evidence>
<dbReference type="InParanoid" id="A0A554N8D8"/>
<evidence type="ECO:0000313" key="2">
    <source>
        <dbReference type="EMBL" id="TSD13666.1"/>
    </source>
</evidence>
<evidence type="ECO:0000256" key="1">
    <source>
        <dbReference type="SAM" id="MobiDB-lite"/>
    </source>
</evidence>
<proteinExistence type="predicted"/>
<gene>
    <name evidence="2" type="ORF">DP107_10860</name>
</gene>